<gene>
    <name evidence="2" type="ORF">S01H1_11501</name>
</gene>
<dbReference type="Gene3D" id="2.60.120.40">
    <property type="match status" value="1"/>
</dbReference>
<dbReference type="AlphaFoldDB" id="X0SVA1"/>
<dbReference type="SUPFAM" id="SSF49842">
    <property type="entry name" value="TNF-like"/>
    <property type="match status" value="1"/>
</dbReference>
<accession>X0SVA1</accession>
<organism evidence="2">
    <name type="scientific">marine sediment metagenome</name>
    <dbReference type="NCBI Taxonomy" id="412755"/>
    <lineage>
        <taxon>unclassified sequences</taxon>
        <taxon>metagenomes</taxon>
        <taxon>ecological metagenomes</taxon>
    </lineage>
</organism>
<proteinExistence type="predicted"/>
<evidence type="ECO:0000259" key="1">
    <source>
        <dbReference type="Pfam" id="PF00386"/>
    </source>
</evidence>
<protein>
    <recommendedName>
        <fullName evidence="1">C1q domain-containing protein</fullName>
    </recommendedName>
</protein>
<dbReference type="InterPro" id="IPR008983">
    <property type="entry name" value="Tumour_necrosis_fac-like_dom"/>
</dbReference>
<dbReference type="InterPro" id="IPR001073">
    <property type="entry name" value="C1q_dom"/>
</dbReference>
<name>X0SVA1_9ZZZZ</name>
<sequence length="284" mass="30357">MATTFLVPKNNAVSTLDGGINDSVTSLAVAPGEGALFPSSFPFNITLEDEILKCTNRATDTFTVVRGEEGTTPASHADGKAVELRITAKAISDLNTAVNTLENAVPTEIVDGTSKFEVESTNGPLVGTVSGVEASRLSAVGIQTLAKQSGCKAYRETDYQSVPSGAWTDIDWTHEAYDYQNEYNLSTDRFTATEAGLYLLCLQAKFQSMGDGNNIAIRLKKNGTTAIEASAIAGAAGDQVANALTVVYLAANDYLEPQVYHNYGSARNLYRYEHLSFMAIQKVA</sequence>
<evidence type="ECO:0000313" key="2">
    <source>
        <dbReference type="EMBL" id="GAF79862.1"/>
    </source>
</evidence>
<comment type="caution">
    <text evidence="2">The sequence shown here is derived from an EMBL/GenBank/DDBJ whole genome shotgun (WGS) entry which is preliminary data.</text>
</comment>
<dbReference type="Pfam" id="PF00386">
    <property type="entry name" value="C1q"/>
    <property type="match status" value="1"/>
</dbReference>
<feature type="domain" description="C1q" evidence="1">
    <location>
        <begin position="169"/>
        <end position="254"/>
    </location>
</feature>
<dbReference type="EMBL" id="BARS01005866">
    <property type="protein sequence ID" value="GAF79862.1"/>
    <property type="molecule type" value="Genomic_DNA"/>
</dbReference>
<reference evidence="2" key="1">
    <citation type="journal article" date="2014" name="Front. Microbiol.">
        <title>High frequency of phylogenetically diverse reductive dehalogenase-homologous genes in deep subseafloor sedimentary metagenomes.</title>
        <authorList>
            <person name="Kawai M."/>
            <person name="Futagami T."/>
            <person name="Toyoda A."/>
            <person name="Takaki Y."/>
            <person name="Nishi S."/>
            <person name="Hori S."/>
            <person name="Arai W."/>
            <person name="Tsubouchi T."/>
            <person name="Morono Y."/>
            <person name="Uchiyama I."/>
            <person name="Ito T."/>
            <person name="Fujiyama A."/>
            <person name="Inagaki F."/>
            <person name="Takami H."/>
        </authorList>
    </citation>
    <scope>NUCLEOTIDE SEQUENCE</scope>
    <source>
        <strain evidence="2">Expedition CK06-06</strain>
    </source>
</reference>